<dbReference type="InterPro" id="IPR019168">
    <property type="entry name" value="NEP1-R1"/>
</dbReference>
<feature type="transmembrane region" description="Helical" evidence="11">
    <location>
        <begin position="105"/>
        <end position="125"/>
    </location>
</feature>
<keyword evidence="4" id="KW-0963">Cytoplasm</keyword>
<name>A0A1I7Y614_9BILA</name>
<accession>A0A1I7Y614</accession>
<dbReference type="Pfam" id="PF09771">
    <property type="entry name" value="Tmemb_18A"/>
    <property type="match status" value="1"/>
</dbReference>
<proteinExistence type="inferred from homology"/>
<dbReference type="WBParaSite" id="L893_g13025.t3">
    <property type="protein sequence ID" value="L893_g13025.t3"/>
    <property type="gene ID" value="L893_g13025"/>
</dbReference>
<dbReference type="PANTHER" id="PTHR20996:SF1">
    <property type="entry name" value="NUCLEAR ENVELOPE PHOSPHATASE-REGULATORY SUBUNIT 1"/>
    <property type="match status" value="1"/>
</dbReference>
<dbReference type="PANTHER" id="PTHR20996">
    <property type="entry name" value="NUCLEAR ENVELOPE PHOSPHATASE-REGULATORY SUBUNIT 1"/>
    <property type="match status" value="1"/>
</dbReference>
<dbReference type="GO" id="GO:0071595">
    <property type="term" value="C:Nem1-Spo7 phosphatase complex"/>
    <property type="evidence" value="ECO:0007669"/>
    <property type="project" value="InterPro"/>
</dbReference>
<keyword evidence="6 11" id="KW-1133">Transmembrane helix</keyword>
<feature type="transmembrane region" description="Helical" evidence="11">
    <location>
        <begin position="66"/>
        <end position="85"/>
    </location>
</feature>
<dbReference type="AlphaFoldDB" id="A0A1I7Y614"/>
<evidence type="ECO:0000256" key="9">
    <source>
        <dbReference type="ARBA" id="ARBA00023242"/>
    </source>
</evidence>
<keyword evidence="5 11" id="KW-0812">Transmembrane</keyword>
<sequence>MENANNTRLDETNTSCDGKIDVVRDGNLTLRLLRCLSDGWLLSDLKFFERRLTEVMEHMQPTASKWRCFFLFVILSTFFAVIYLGYLCFSDPNITMISFYELLEAQKLCTVGVAGMVLVITILGVHKRVVAPRIIVDRVKTVLVDFCLSCDEEGKLIIKPTPRPHKNLA</sequence>
<evidence type="ECO:0000256" key="6">
    <source>
        <dbReference type="ARBA" id="ARBA00022989"/>
    </source>
</evidence>
<keyword evidence="12" id="KW-1185">Reference proteome</keyword>
<evidence type="ECO:0000313" key="13">
    <source>
        <dbReference type="WBParaSite" id="L893_g13025.t3"/>
    </source>
</evidence>
<comment type="subcellular location">
    <subcellularLocation>
        <location evidence="2">Cytoplasm</location>
    </subcellularLocation>
    <subcellularLocation>
        <location evidence="1">Nucleus membrane</location>
        <topology evidence="1">Multi-pass membrane protein</topology>
    </subcellularLocation>
</comment>
<evidence type="ECO:0000256" key="10">
    <source>
        <dbReference type="ARBA" id="ARBA00030458"/>
    </source>
</evidence>
<keyword evidence="8 11" id="KW-0472">Membrane</keyword>
<evidence type="ECO:0000256" key="1">
    <source>
        <dbReference type="ARBA" id="ARBA00004232"/>
    </source>
</evidence>
<evidence type="ECO:0000256" key="8">
    <source>
        <dbReference type="ARBA" id="ARBA00023136"/>
    </source>
</evidence>
<evidence type="ECO:0000256" key="3">
    <source>
        <dbReference type="ARBA" id="ARBA00010998"/>
    </source>
</evidence>
<evidence type="ECO:0000256" key="2">
    <source>
        <dbReference type="ARBA" id="ARBA00004496"/>
    </source>
</evidence>
<dbReference type="GO" id="GO:0031965">
    <property type="term" value="C:nuclear membrane"/>
    <property type="evidence" value="ECO:0007669"/>
    <property type="project" value="UniProtKB-SubCell"/>
</dbReference>
<evidence type="ECO:0000256" key="7">
    <source>
        <dbReference type="ARBA" id="ARBA00023098"/>
    </source>
</evidence>
<dbReference type="GO" id="GO:0005737">
    <property type="term" value="C:cytoplasm"/>
    <property type="evidence" value="ECO:0007669"/>
    <property type="project" value="UniProtKB-SubCell"/>
</dbReference>
<evidence type="ECO:0000256" key="11">
    <source>
        <dbReference type="SAM" id="Phobius"/>
    </source>
</evidence>
<organism evidence="12 13">
    <name type="scientific">Steinernema glaseri</name>
    <dbReference type="NCBI Taxonomy" id="37863"/>
    <lineage>
        <taxon>Eukaryota</taxon>
        <taxon>Metazoa</taxon>
        <taxon>Ecdysozoa</taxon>
        <taxon>Nematoda</taxon>
        <taxon>Chromadorea</taxon>
        <taxon>Rhabditida</taxon>
        <taxon>Tylenchina</taxon>
        <taxon>Panagrolaimomorpha</taxon>
        <taxon>Strongyloidoidea</taxon>
        <taxon>Steinernematidae</taxon>
        <taxon>Steinernema</taxon>
    </lineage>
</organism>
<keyword evidence="7" id="KW-0443">Lipid metabolism</keyword>
<evidence type="ECO:0000256" key="4">
    <source>
        <dbReference type="ARBA" id="ARBA00022490"/>
    </source>
</evidence>
<dbReference type="Proteomes" id="UP000095287">
    <property type="component" value="Unplaced"/>
</dbReference>
<protein>
    <recommendedName>
        <fullName evidence="10">Transmembrane protein 188</fullName>
    </recommendedName>
</protein>
<comment type="similarity">
    <text evidence="3">Belongs to the CNEP1R1 family.</text>
</comment>
<evidence type="ECO:0000313" key="12">
    <source>
        <dbReference type="Proteomes" id="UP000095287"/>
    </source>
</evidence>
<dbReference type="GO" id="GO:0006629">
    <property type="term" value="P:lipid metabolic process"/>
    <property type="evidence" value="ECO:0007669"/>
    <property type="project" value="UniProtKB-KW"/>
</dbReference>
<evidence type="ECO:0000256" key="5">
    <source>
        <dbReference type="ARBA" id="ARBA00022692"/>
    </source>
</evidence>
<reference evidence="13" key="1">
    <citation type="submission" date="2016-11" db="UniProtKB">
        <authorList>
            <consortium name="WormBaseParasite"/>
        </authorList>
    </citation>
    <scope>IDENTIFICATION</scope>
</reference>
<keyword evidence="9" id="KW-0539">Nucleus</keyword>